<reference evidence="3" key="1">
    <citation type="submission" date="2016-10" db="EMBL/GenBank/DDBJ databases">
        <authorList>
            <person name="de Groot N.N."/>
        </authorList>
    </citation>
    <scope>NUCLEOTIDE SEQUENCE</scope>
</reference>
<dbReference type="Pfam" id="PF00515">
    <property type="entry name" value="TPR_1"/>
    <property type="match status" value="1"/>
</dbReference>
<dbReference type="Gene3D" id="1.25.40.10">
    <property type="entry name" value="Tetratricopeptide repeat domain"/>
    <property type="match status" value="1"/>
</dbReference>
<keyword evidence="2" id="KW-0812">Transmembrane</keyword>
<proteinExistence type="predicted"/>
<dbReference type="EMBL" id="FPKX01000059">
    <property type="protein sequence ID" value="SFZ98679.1"/>
    <property type="molecule type" value="Genomic_DNA"/>
</dbReference>
<protein>
    <submittedName>
        <fullName evidence="3">TPR domain protein in aerotolerance operon</fullName>
    </submittedName>
</protein>
<accession>A0A1W1EF50</accession>
<dbReference type="SMART" id="SM00028">
    <property type="entry name" value="TPR"/>
    <property type="match status" value="1"/>
</dbReference>
<organism evidence="3">
    <name type="scientific">hydrothermal vent metagenome</name>
    <dbReference type="NCBI Taxonomy" id="652676"/>
    <lineage>
        <taxon>unclassified sequences</taxon>
        <taxon>metagenomes</taxon>
        <taxon>ecological metagenomes</taxon>
    </lineage>
</organism>
<dbReference type="PROSITE" id="PS50293">
    <property type="entry name" value="TPR_REGION"/>
    <property type="match status" value="1"/>
</dbReference>
<sequence length="218" mass="25093">MKDFLMKQKSLIPFMLTLLFSLVWLLFFYDGVWNRLLITSDQLGYRYYQNKEYVKAAETFENSAFKGVAYYRAGEFKKAKSVYQNLSDRNGKYNLGNTNVMLGHYDDAIEAYELAIKIDPDFKEAKENLVVAKARKILKEPENDGEQGVGELGADEIVFDNKEGKGVDDDSSAEKEAASGNPNWLDRLHTGPKDFLKNKFRYQYEMQGQAQMKVNNEK</sequence>
<feature type="region of interest" description="Disordered" evidence="1">
    <location>
        <begin position="160"/>
        <end position="190"/>
    </location>
</feature>
<evidence type="ECO:0000256" key="1">
    <source>
        <dbReference type="SAM" id="MobiDB-lite"/>
    </source>
</evidence>
<keyword evidence="2" id="KW-1133">Transmembrane helix</keyword>
<dbReference type="InterPro" id="IPR019734">
    <property type="entry name" value="TPR_rpt"/>
</dbReference>
<evidence type="ECO:0000313" key="3">
    <source>
        <dbReference type="EMBL" id="SFZ98679.1"/>
    </source>
</evidence>
<dbReference type="SUPFAM" id="SSF48452">
    <property type="entry name" value="TPR-like"/>
    <property type="match status" value="1"/>
</dbReference>
<name>A0A1W1EF50_9ZZZZ</name>
<feature type="transmembrane region" description="Helical" evidence="2">
    <location>
        <begin position="12"/>
        <end position="29"/>
    </location>
</feature>
<dbReference type="PROSITE" id="PS50005">
    <property type="entry name" value="TPR"/>
    <property type="match status" value="1"/>
</dbReference>
<dbReference type="InterPro" id="IPR011990">
    <property type="entry name" value="TPR-like_helical_dom_sf"/>
</dbReference>
<dbReference type="AlphaFoldDB" id="A0A1W1EF50"/>
<feature type="compositionally biased region" description="Basic and acidic residues" evidence="1">
    <location>
        <begin position="160"/>
        <end position="177"/>
    </location>
</feature>
<gene>
    <name evidence="3" type="ORF">MNB_SV-5-342</name>
</gene>
<keyword evidence="2" id="KW-0472">Membrane</keyword>
<evidence type="ECO:0000256" key="2">
    <source>
        <dbReference type="SAM" id="Phobius"/>
    </source>
</evidence>